<evidence type="ECO:0000313" key="2">
    <source>
        <dbReference type="EMBL" id="CDI78291.1"/>
    </source>
</evidence>
<dbReference type="VEuPathDB" id="ToxoDB:EAH_00032040"/>
<dbReference type="RefSeq" id="XP_013251462.1">
    <property type="nucleotide sequence ID" value="XM_013396008.1"/>
</dbReference>
<proteinExistence type="predicted"/>
<reference evidence="2" key="2">
    <citation type="submission" date="2013-10" db="EMBL/GenBank/DDBJ databases">
        <authorList>
            <person name="Aslett M."/>
        </authorList>
    </citation>
    <scope>NUCLEOTIDE SEQUENCE [LARGE SCALE GENOMIC DNA]</scope>
    <source>
        <strain evidence="2">Houghton</strain>
    </source>
</reference>
<sequence>NYTTRSRRASRVGPALTTRAEDEDESPWSTANLEYSHFDEWLELAVTGYSTRDTRGVECATIGLPWHPACWVASEAPA</sequence>
<organism evidence="2 3">
    <name type="scientific">Eimeria acervulina</name>
    <name type="common">Coccidian parasite</name>
    <dbReference type="NCBI Taxonomy" id="5801"/>
    <lineage>
        <taxon>Eukaryota</taxon>
        <taxon>Sar</taxon>
        <taxon>Alveolata</taxon>
        <taxon>Apicomplexa</taxon>
        <taxon>Conoidasida</taxon>
        <taxon>Coccidia</taxon>
        <taxon>Eucoccidiorida</taxon>
        <taxon>Eimeriorina</taxon>
        <taxon>Eimeriidae</taxon>
        <taxon>Eimeria</taxon>
    </lineage>
</organism>
<gene>
    <name evidence="2" type="ORF">EAH_00032040</name>
</gene>
<keyword evidence="3" id="KW-1185">Reference proteome</keyword>
<dbReference type="AlphaFoldDB" id="U6GDE5"/>
<protein>
    <submittedName>
        <fullName evidence="2">Uncharacterized protein</fullName>
    </submittedName>
</protein>
<accession>U6GDE5</accession>
<evidence type="ECO:0000256" key="1">
    <source>
        <dbReference type="SAM" id="MobiDB-lite"/>
    </source>
</evidence>
<dbReference type="EMBL" id="HG670845">
    <property type="protein sequence ID" value="CDI78291.1"/>
    <property type="molecule type" value="Genomic_DNA"/>
</dbReference>
<dbReference type="Proteomes" id="UP000018050">
    <property type="component" value="Unassembled WGS sequence"/>
</dbReference>
<reference evidence="2" key="1">
    <citation type="submission" date="2013-10" db="EMBL/GenBank/DDBJ databases">
        <title>Genomic analysis of the causative agents of coccidiosis in chickens.</title>
        <authorList>
            <person name="Reid A.J."/>
            <person name="Blake D."/>
            <person name="Billington K."/>
            <person name="Browne H."/>
            <person name="Dunn M."/>
            <person name="Hung S."/>
            <person name="Kawahara F."/>
            <person name="Miranda-Saavedra D."/>
            <person name="Mourier T."/>
            <person name="Nagra H."/>
            <person name="Otto T.D."/>
            <person name="Rawlings N."/>
            <person name="Sanchez A."/>
            <person name="Sanders M."/>
            <person name="Subramaniam C."/>
            <person name="Tay Y."/>
            <person name="Dear P."/>
            <person name="Doerig C."/>
            <person name="Gruber A."/>
            <person name="Parkinson J."/>
            <person name="Shirley M."/>
            <person name="Wan K.L."/>
            <person name="Berriman M."/>
            <person name="Tomley F."/>
            <person name="Pain A."/>
        </authorList>
    </citation>
    <scope>NUCLEOTIDE SEQUENCE [LARGE SCALE GENOMIC DNA]</scope>
    <source>
        <strain evidence="2">Houghton</strain>
    </source>
</reference>
<evidence type="ECO:0000313" key="3">
    <source>
        <dbReference type="Proteomes" id="UP000018050"/>
    </source>
</evidence>
<dbReference type="GeneID" id="25271274"/>
<feature type="region of interest" description="Disordered" evidence="1">
    <location>
        <begin position="1"/>
        <end position="27"/>
    </location>
</feature>
<feature type="compositionally biased region" description="Basic residues" evidence="1">
    <location>
        <begin position="1"/>
        <end position="10"/>
    </location>
</feature>
<name>U6GDE5_EIMAC</name>
<feature type="non-terminal residue" evidence="2">
    <location>
        <position position="1"/>
    </location>
</feature>